<feature type="region of interest" description="Disordered" evidence="5">
    <location>
        <begin position="267"/>
        <end position="450"/>
    </location>
</feature>
<proteinExistence type="inferred from homology"/>
<feature type="region of interest" description="Disordered" evidence="5">
    <location>
        <begin position="1"/>
        <end position="28"/>
    </location>
</feature>
<dbReference type="STRING" id="321146.A0A139H9N1"/>
<evidence type="ECO:0000256" key="4">
    <source>
        <dbReference type="ARBA" id="ARBA00023203"/>
    </source>
</evidence>
<evidence type="ECO:0000313" key="9">
    <source>
        <dbReference type="EMBL" id="KXS99143.1"/>
    </source>
</evidence>
<feature type="domain" description="Calponin-homology (CH)" evidence="6">
    <location>
        <begin position="910"/>
        <end position="1016"/>
    </location>
</feature>
<dbReference type="PROSITE" id="PS00020">
    <property type="entry name" value="ACTININ_2"/>
    <property type="match status" value="1"/>
</dbReference>
<keyword evidence="2" id="KW-0677">Repeat</keyword>
<feature type="region of interest" description="Disordered" evidence="5">
    <location>
        <begin position="705"/>
        <end position="734"/>
    </location>
</feature>
<evidence type="ECO:0000259" key="7">
    <source>
        <dbReference type="PROSITE" id="PS50108"/>
    </source>
</evidence>
<dbReference type="InterPro" id="IPR036872">
    <property type="entry name" value="CH_dom_sf"/>
</dbReference>
<dbReference type="FunFam" id="1.20.58.60:FF:000138">
    <property type="entry name" value="Alpha-actinin, sarcomeric"/>
    <property type="match status" value="1"/>
</dbReference>
<dbReference type="SUPFAM" id="SSF46966">
    <property type="entry name" value="Spectrin repeat"/>
    <property type="match status" value="2"/>
</dbReference>
<dbReference type="EMBL" id="LFZN01000098">
    <property type="protein sequence ID" value="KXS99143.1"/>
    <property type="molecule type" value="Genomic_DNA"/>
</dbReference>
<feature type="compositionally biased region" description="Basic and acidic residues" evidence="5">
    <location>
        <begin position="289"/>
        <end position="313"/>
    </location>
</feature>
<dbReference type="Gene3D" id="1.10.418.10">
    <property type="entry name" value="Calponin-like domain"/>
    <property type="match status" value="2"/>
</dbReference>
<reference evidence="9 10" key="1">
    <citation type="submission" date="2015-07" db="EMBL/GenBank/DDBJ databases">
        <title>Comparative genomics of the Sigatoka disease complex on banana suggests a link between parallel evolutionary changes in Pseudocercospora fijiensis and Pseudocercospora eumusae and increased virulence on the banana host.</title>
        <authorList>
            <person name="Chang T.-C."/>
            <person name="Salvucci A."/>
            <person name="Crous P.W."/>
            <person name="Stergiopoulos I."/>
        </authorList>
    </citation>
    <scope>NUCLEOTIDE SEQUENCE [LARGE SCALE GENOMIC DNA]</scope>
    <source>
        <strain evidence="9 10">CBS 114824</strain>
    </source>
</reference>
<dbReference type="PROSITE" id="PS50021">
    <property type="entry name" value="CH"/>
    <property type="match status" value="2"/>
</dbReference>
<evidence type="ECO:0008006" key="11">
    <source>
        <dbReference type="Google" id="ProtNLM"/>
    </source>
</evidence>
<protein>
    <recommendedName>
        <fullName evidence="11">Alpha-actinin</fullName>
    </recommendedName>
</protein>
<accession>A0A139H9N1</accession>
<dbReference type="GO" id="GO:0003779">
    <property type="term" value="F:actin binding"/>
    <property type="evidence" value="ECO:0007669"/>
    <property type="project" value="UniProtKB-KW"/>
</dbReference>
<evidence type="ECO:0000259" key="8">
    <source>
        <dbReference type="PROSITE" id="PS50222"/>
    </source>
</evidence>
<dbReference type="CDD" id="cd00051">
    <property type="entry name" value="EFh"/>
    <property type="match status" value="1"/>
</dbReference>
<sequence length="1439" mass="160446">MTMTPIIAPGTDAPHLESPHGHLNIRHVDPDLTTPARTIMQHAAETTNHASDTPDTTRRKRLSFFGRSNSDASTKEKPRPPLHTTKSNPRVVHMEPLNVQLRRPGTANGEQRRRTTDPLESIRNSLFGGRKSSAANNALPAVRPTSRRARHSHSIDTSGTKPANTALIPFTSPLRPEEQRPPSRQGQEFRNEKDFYHHRKKSSISPPFNFQHVTHTSRRHLPRLDTVDEKDLPEKFWSANVRPQRTLEDIPAEAIAQDTARLVAQSGDVDRPATSTTQPPQAECGVRQSQDETRFDETRDTKISPDSFHDQSDSGRSPVRSPKHHSSMGALNSPSPSSAAHSIHHLRNQGSFDGTSPAMCGPPRANGHQRQQSKSMMIDPTPPPETLSSAKITRLPERKPPGQPLPPVPGPPLAQAIKPPGHVVKKKLSKGSVRSRPSVTGPSPIPPNMAVKKAASVQSKLSAKSFGTSISSGSKRTDILEEPNWEDDIDFAFEQGAEAMCDFDWESLPTPLREENEHVEQAVAPVASPPLSDQSTPDSAGSGGVRLSGWIEQPAAFRSESSIARRVGTPDSSDVQHKRGSSVGHRGFLAARHASSDAVPQKIPKTPPMLEVNNGSQVSAPHPPTFTLTSADEAKNSPYGSSTYFPVLDSSIPEYLSDPESTRTGSSRHRKSSSYGSYDSSGRSLKTVSDTTRWSSASASSIPDLLHSQMAKKGRRMSKPLESVPHSPDCEVPPALPREECTEAMEKTIAPGGRPPPSDRSASDGPIIMRRPTNPGDRTLLFQSGRVVQRGRRSKFKKRHLENGMLNNKLKARELHINDLTSDLSDGVALIHLLEILSQESLGRYAARPKLRVQRFENVNIALDFIKSRKIQLTNIGAEDVVDGNRKIILGLIWTLILRFTISDINDQGLSAREGLLLWCQRKTACYDEVDVRDFSSSWNDGLAFCALLDIHRPDLIDYDELDKSDHRGNMKLAFDIASKEIGIPELLDVEDVADVAKPDERSLMTYIAYWFHAFSQMEKVENAGRRVEKFVSNMQGAWDMQNNYERRMRALLQAVAKQRLDWEQAHFDGTYADAKEQSRQFTGYKQKNKREWVAEKSDLAGLLGNIKTKLNTYRLRPYQPPRDLSLEALDDAWNGLMDAERHRSQIINNTIRDIKNNLRKSFADKANDFALALKTISVSISGLEGDVEDQLEHTSQISRNLPPLDQYLDIIANLDTQCQEANIEENDYTTYTYDELAYELSLVRSSVQKKLAFLENQMVARNMTNLTPIQLEEFESVFRHFDRDVSNSLQELEFSAALASLGLVYDETEMHERFVDVAGRNGSVSFEQFIRFMVDVTEDQNTAEQVFESFREVADGKPYVTELDLTHSLIPDEVVQQLVESMPVHKGPDLQEDRDLPKYDYIQFMERYLGEGTGTNGANSRPGSGSGHAHLMNGKHHH</sequence>
<feature type="domain" description="Calponin-homology (CH)" evidence="6">
    <location>
        <begin position="796"/>
        <end position="901"/>
    </location>
</feature>
<feature type="domain" description="CRIB" evidence="7">
    <location>
        <begin position="204"/>
        <end position="217"/>
    </location>
</feature>
<dbReference type="GO" id="GO:0005509">
    <property type="term" value="F:calcium ion binding"/>
    <property type="evidence" value="ECO:0007669"/>
    <property type="project" value="InterPro"/>
</dbReference>
<name>A0A139H9N1_9PEZI</name>
<dbReference type="InterPro" id="IPR001589">
    <property type="entry name" value="Actinin_actin-bd_CS"/>
</dbReference>
<feature type="region of interest" description="Disordered" evidence="5">
    <location>
        <begin position="593"/>
        <end position="642"/>
    </location>
</feature>
<organism evidence="9 10">
    <name type="scientific">Pseudocercospora eumusae</name>
    <dbReference type="NCBI Taxonomy" id="321146"/>
    <lineage>
        <taxon>Eukaryota</taxon>
        <taxon>Fungi</taxon>
        <taxon>Dikarya</taxon>
        <taxon>Ascomycota</taxon>
        <taxon>Pezizomycotina</taxon>
        <taxon>Dothideomycetes</taxon>
        <taxon>Dothideomycetidae</taxon>
        <taxon>Mycosphaerellales</taxon>
        <taxon>Mycosphaerellaceae</taxon>
        <taxon>Pseudocercospora</taxon>
    </lineage>
</organism>
<dbReference type="FunFam" id="1.10.418.10:FF:000030">
    <property type="entry name" value="Related to alpha-actinin"/>
    <property type="match status" value="1"/>
</dbReference>
<evidence type="ECO:0000256" key="1">
    <source>
        <dbReference type="ARBA" id="ARBA00010255"/>
    </source>
</evidence>
<evidence type="ECO:0000256" key="5">
    <source>
        <dbReference type="SAM" id="MobiDB-lite"/>
    </source>
</evidence>
<evidence type="ECO:0000256" key="3">
    <source>
        <dbReference type="ARBA" id="ARBA00022837"/>
    </source>
</evidence>
<feature type="compositionally biased region" description="Basic and acidic residues" evidence="5">
    <location>
        <begin position="14"/>
        <end position="28"/>
    </location>
</feature>
<feature type="domain" description="EF-hand" evidence="8">
    <location>
        <begin position="1270"/>
        <end position="1305"/>
    </location>
</feature>
<evidence type="ECO:0000313" key="10">
    <source>
        <dbReference type="Proteomes" id="UP000070133"/>
    </source>
</evidence>
<dbReference type="PROSITE" id="PS50108">
    <property type="entry name" value="CRIB"/>
    <property type="match status" value="1"/>
</dbReference>
<gene>
    <name evidence="9" type="ORF">AC578_9812</name>
</gene>
<dbReference type="InterPro" id="IPR011992">
    <property type="entry name" value="EF-hand-dom_pair"/>
</dbReference>
<feature type="compositionally biased region" description="Low complexity" evidence="5">
    <location>
        <begin position="673"/>
        <end position="684"/>
    </location>
</feature>
<dbReference type="FunFam" id="1.10.238.10:FF:000223">
    <property type="entry name" value="Related to alpha-actinin"/>
    <property type="match status" value="1"/>
</dbReference>
<feature type="region of interest" description="Disordered" evidence="5">
    <location>
        <begin position="64"/>
        <end position="190"/>
    </location>
</feature>
<dbReference type="Pfam" id="PF00307">
    <property type="entry name" value="CH"/>
    <property type="match status" value="2"/>
</dbReference>
<keyword evidence="10" id="KW-1185">Reference proteome</keyword>
<feature type="region of interest" description="Disordered" evidence="5">
    <location>
        <begin position="655"/>
        <end position="685"/>
    </location>
</feature>
<feature type="region of interest" description="Disordered" evidence="5">
    <location>
        <begin position="1413"/>
        <end position="1439"/>
    </location>
</feature>
<dbReference type="SUPFAM" id="SSF47576">
    <property type="entry name" value="Calponin-homology domain, CH-domain"/>
    <property type="match status" value="1"/>
</dbReference>
<dbReference type="SUPFAM" id="SSF47473">
    <property type="entry name" value="EF-hand"/>
    <property type="match status" value="1"/>
</dbReference>
<dbReference type="InterPro" id="IPR001715">
    <property type="entry name" value="CH_dom"/>
</dbReference>
<feature type="compositionally biased region" description="Basic and acidic residues" evidence="5">
    <location>
        <begin position="175"/>
        <end position="190"/>
    </location>
</feature>
<dbReference type="Proteomes" id="UP000070133">
    <property type="component" value="Unassembled WGS sequence"/>
</dbReference>
<dbReference type="InterPro" id="IPR014837">
    <property type="entry name" value="EF-hand_Ca_insen"/>
</dbReference>
<feature type="region of interest" description="Disordered" evidence="5">
    <location>
        <begin position="747"/>
        <end position="776"/>
    </location>
</feature>
<dbReference type="SMART" id="SM00033">
    <property type="entry name" value="CH"/>
    <property type="match status" value="2"/>
</dbReference>
<dbReference type="PROSITE" id="PS50222">
    <property type="entry name" value="EF_HAND_2"/>
    <property type="match status" value="1"/>
</dbReference>
<dbReference type="OrthoDB" id="10017054at2759"/>
<dbReference type="Gene3D" id="1.20.58.60">
    <property type="match status" value="2"/>
</dbReference>
<evidence type="ECO:0000256" key="2">
    <source>
        <dbReference type="ARBA" id="ARBA00022737"/>
    </source>
</evidence>
<dbReference type="FunFam" id="1.10.418.10:FF:000077">
    <property type="entry name" value="Related to alpha-actinin"/>
    <property type="match status" value="1"/>
</dbReference>
<keyword evidence="3" id="KW-0106">Calcium</keyword>
<comment type="similarity">
    <text evidence="1">Belongs to the alpha-actinin family.</text>
</comment>
<dbReference type="CDD" id="cd21291">
    <property type="entry name" value="CH_SpAIN1-like_rpt2"/>
    <property type="match status" value="1"/>
</dbReference>
<dbReference type="InterPro" id="IPR002048">
    <property type="entry name" value="EF_hand_dom"/>
</dbReference>
<dbReference type="SMART" id="SM01184">
    <property type="entry name" value="efhand_Ca_insen"/>
    <property type="match status" value="1"/>
</dbReference>
<keyword evidence="4" id="KW-0009">Actin-binding</keyword>
<dbReference type="PANTHER" id="PTHR11915">
    <property type="entry name" value="SPECTRIN/FILAMIN RELATED CYTOSKELETAL PROTEIN"/>
    <property type="match status" value="1"/>
</dbReference>
<dbReference type="FunFam" id="1.20.58.60:FF:000279">
    <property type="entry name" value="Calponin domain-containing protein"/>
    <property type="match status" value="1"/>
</dbReference>
<dbReference type="FunFam" id="1.10.238.10:FF:000097">
    <property type="entry name" value="Alpha-actinin, sarcomeric (F-actin cross linking protein)"/>
    <property type="match status" value="1"/>
</dbReference>
<comment type="caution">
    <text evidence="9">The sequence shown here is derived from an EMBL/GenBank/DDBJ whole genome shotgun (WGS) entry which is preliminary data.</text>
</comment>
<dbReference type="Gene3D" id="1.10.238.10">
    <property type="entry name" value="EF-hand"/>
    <property type="match status" value="2"/>
</dbReference>
<dbReference type="Pfam" id="PF08726">
    <property type="entry name" value="EFhand_Ca_insen"/>
    <property type="match status" value="1"/>
</dbReference>
<dbReference type="InterPro" id="IPR000095">
    <property type="entry name" value="CRIB_dom"/>
</dbReference>
<feature type="compositionally biased region" description="Pro residues" evidence="5">
    <location>
        <begin position="401"/>
        <end position="412"/>
    </location>
</feature>
<evidence type="ECO:0000259" key="6">
    <source>
        <dbReference type="PROSITE" id="PS50021"/>
    </source>
</evidence>